<gene>
    <name evidence="1" type="ORF">BDR25DRAFT_348457</name>
</gene>
<comment type="caution">
    <text evidence="1">The sequence shown here is derived from an EMBL/GenBank/DDBJ whole genome shotgun (WGS) entry which is preliminary data.</text>
</comment>
<organism evidence="1 2">
    <name type="scientific">Lindgomyces ingoldianus</name>
    <dbReference type="NCBI Taxonomy" id="673940"/>
    <lineage>
        <taxon>Eukaryota</taxon>
        <taxon>Fungi</taxon>
        <taxon>Dikarya</taxon>
        <taxon>Ascomycota</taxon>
        <taxon>Pezizomycotina</taxon>
        <taxon>Dothideomycetes</taxon>
        <taxon>Pleosporomycetidae</taxon>
        <taxon>Pleosporales</taxon>
        <taxon>Lindgomycetaceae</taxon>
        <taxon>Lindgomyces</taxon>
    </lineage>
</organism>
<name>A0ACB6RG63_9PLEO</name>
<proteinExistence type="predicted"/>
<sequence length="558" mass="63981">MHPSASPHTFCQQQAIQRLKYQNRNVGLRFYSIPLPEIPNEPEKPLYLYLLPAYDMLLITVLQLRARSILGEVLLMQITQSSIKIGIPNIKQRMKPRKWTLASNGPYYSPYKVNRNGHVFSTNVPSSYNMYAYLSSSLSPQNRPIVQYYASLEALNARVCPDICKYRKSLKKRNSTSSFNIKVSLSSQSGNTVGDYRKNPPHDIKTRMFSSYTPHLETPRDLGSRTEVFSCRGERLARSSTVFARWCSRERQGVWAGNFALHPFWLEVFRNIVHKMKYTDIFWVTPKDEFDNLMFLNTRRLRVPGTQNLYKGPQVSRAKRVENIDHTLYARKNFKINDQYVTSMETKKPPAAHQCLPRKKPHRILGITKDRETTHFCLFYDYKRYTNCVSSLATLKGNVNILYGSQAGIRMNNNKNIYILLGTENHGFQPLIPGLGTQRRRDMQVISSAPSKKICEHRKVLSPFSSAKITINISAGNEDSCRQPKCAGTKKTKEILTIIYMSCCWKLQAAEYLWSSLLSSADTHVEAREGYLLDLGSLEYAGIVLRARPPSCLSLLPY</sequence>
<dbReference type="Proteomes" id="UP000799755">
    <property type="component" value="Unassembled WGS sequence"/>
</dbReference>
<evidence type="ECO:0000313" key="2">
    <source>
        <dbReference type="Proteomes" id="UP000799755"/>
    </source>
</evidence>
<evidence type="ECO:0000313" key="1">
    <source>
        <dbReference type="EMBL" id="KAF2478201.1"/>
    </source>
</evidence>
<accession>A0ACB6RG63</accession>
<reference evidence="1" key="1">
    <citation type="journal article" date="2020" name="Stud. Mycol.">
        <title>101 Dothideomycetes genomes: a test case for predicting lifestyles and emergence of pathogens.</title>
        <authorList>
            <person name="Haridas S."/>
            <person name="Albert R."/>
            <person name="Binder M."/>
            <person name="Bloem J."/>
            <person name="Labutti K."/>
            <person name="Salamov A."/>
            <person name="Andreopoulos B."/>
            <person name="Baker S."/>
            <person name="Barry K."/>
            <person name="Bills G."/>
            <person name="Bluhm B."/>
            <person name="Cannon C."/>
            <person name="Castanera R."/>
            <person name="Culley D."/>
            <person name="Daum C."/>
            <person name="Ezra D."/>
            <person name="Gonzalez J."/>
            <person name="Henrissat B."/>
            <person name="Kuo A."/>
            <person name="Liang C."/>
            <person name="Lipzen A."/>
            <person name="Lutzoni F."/>
            <person name="Magnuson J."/>
            <person name="Mondo S."/>
            <person name="Nolan M."/>
            <person name="Ohm R."/>
            <person name="Pangilinan J."/>
            <person name="Park H.-J."/>
            <person name="Ramirez L."/>
            <person name="Alfaro M."/>
            <person name="Sun H."/>
            <person name="Tritt A."/>
            <person name="Yoshinaga Y."/>
            <person name="Zwiers L.-H."/>
            <person name="Turgeon B."/>
            <person name="Goodwin S."/>
            <person name="Spatafora J."/>
            <person name="Crous P."/>
            <person name="Grigoriev I."/>
        </authorList>
    </citation>
    <scope>NUCLEOTIDE SEQUENCE</scope>
    <source>
        <strain evidence="1">ATCC 200398</strain>
    </source>
</reference>
<keyword evidence="2" id="KW-1185">Reference proteome</keyword>
<dbReference type="EMBL" id="MU003492">
    <property type="protein sequence ID" value="KAF2478201.1"/>
    <property type="molecule type" value="Genomic_DNA"/>
</dbReference>
<protein>
    <submittedName>
        <fullName evidence="1">Uncharacterized protein</fullName>
    </submittedName>
</protein>